<dbReference type="OrthoDB" id="8068875at2759"/>
<feature type="active site" description="Glycyl thioester intermediate" evidence="2">
    <location>
        <position position="803"/>
    </location>
</feature>
<evidence type="ECO:0000259" key="3">
    <source>
        <dbReference type="PROSITE" id="PS50237"/>
    </source>
</evidence>
<dbReference type="InterPro" id="IPR008979">
    <property type="entry name" value="Galactose-bd-like_sf"/>
</dbReference>
<dbReference type="SUPFAM" id="SSF49785">
    <property type="entry name" value="Galactose-binding domain-like"/>
    <property type="match status" value="1"/>
</dbReference>
<dbReference type="Pfam" id="PF03256">
    <property type="entry name" value="ANAPC10"/>
    <property type="match status" value="1"/>
</dbReference>
<evidence type="ECO:0000313" key="7">
    <source>
        <dbReference type="Proteomes" id="UP000005408"/>
    </source>
</evidence>
<dbReference type="InterPro" id="IPR000569">
    <property type="entry name" value="HECT_dom"/>
</dbReference>
<accession>K1QI50</accession>
<dbReference type="InterPro" id="IPR004939">
    <property type="entry name" value="APC_su10/DOC_dom"/>
</dbReference>
<dbReference type="EnsemblMetazoa" id="G29334.1">
    <property type="protein sequence ID" value="G29334.1:cds"/>
    <property type="gene ID" value="G29334"/>
</dbReference>
<sequence>MSQTKNLAESHNGLGPPRRRLARIRCLLECVKCLYEKTALPESFCYVASEVEYRSQCKTTIRLFSEPKKTKKLTGLQPKELQLTSESRLVATGEEFCDSQGKWLKLRKYKITASDEYQNFDKDVWTLQYSNRSASDDSPAIVPVEKDPKRIVINSWEDVIEQKFSVQLVPGRHKIIQPENDCVALLREIPPNWTLDHDESLVHLMSQHLPPENNHLGSIKNFVESVNVSTFGDDMSGPSCLTDGLLDTYWESDGSQGNHWIRLKMKKGTVVLKLQLTIDGSDDNYVPSKIVVQGGEQDNQKILNTIEIDREVSEVEDITILENMSEHFPVITINIKECKGGGIDTRVRGLKIQSSEGRYLGFDRDFFKGENLTRYPKLDSYSPDQLYRRSQILQRFVVILDSVLQFIAPAWEYSVGSYSSLEQVRQLLPLSKKRLILIEMFLKESCLERPSEMPKLFINRRAAMEHRCDPSLDPEYKHSIFYQIYEGLKPKDRNSELLNYRWSSRYDQWWECKFMFEGVIDQGGGFRDSLSDIAEELCPTSGDSPIPLPFFIRSPNQLCDDINVNRDTYIPNPACKEFLKYEWIGQLMGACMRGKENLILSLPSFVWKKLLAEKTTWSRDYASVDAAEVHLIDNLLQMKEEDFKALGRTWSMTQADGTLVTLKMDEDGNPLELKFEDCEDYCVAVKEIRLNEFNSQIKAIRKGLLKVVPQAVLDLLTWQEVEHRVSGDPEITIDALKRSIHYDDLDENDTRVKYMWSALANFTNEDRSRFLRFITGRRRLPAPVYIASGKCDAIDCLPESSTCANMLYLPDFTSAQVCEEKLHYAAYNCVDMDTDVNYMDD</sequence>
<dbReference type="Pfam" id="PF00632">
    <property type="entry name" value="HECT"/>
    <property type="match status" value="1"/>
</dbReference>
<dbReference type="OMA" id="LMCKHAD"/>
<evidence type="ECO:0000313" key="6">
    <source>
        <dbReference type="EnsemblMetazoa" id="G29334.1:cds"/>
    </source>
</evidence>
<dbReference type="SMART" id="SM01337">
    <property type="entry name" value="APC10"/>
    <property type="match status" value="1"/>
</dbReference>
<protein>
    <submittedName>
        <fullName evidence="5 6">Putative E3 ubiquitin-protein ligase HECTD3</fullName>
    </submittedName>
</protein>
<dbReference type="Gene3D" id="3.30.2160.10">
    <property type="entry name" value="Hect, E3 ligase catalytic domain"/>
    <property type="match status" value="1"/>
</dbReference>
<dbReference type="HOGENOM" id="CLU_002173_11_0_1"/>
<gene>
    <name evidence="5" type="ORF">CGI_10028530</name>
</gene>
<dbReference type="Gene3D" id="3.30.2410.10">
    <property type="entry name" value="Hect, E3 ligase catalytic domain"/>
    <property type="match status" value="1"/>
</dbReference>
<dbReference type="InterPro" id="IPR035983">
    <property type="entry name" value="Hect_E3_ubiquitin_ligase"/>
</dbReference>
<dbReference type="KEGG" id="crg:105339420"/>
<dbReference type="PANTHER" id="PTHR46654">
    <property type="entry name" value="E3 UBIQUITIN-PROTEIN LIGASE HECTD3"/>
    <property type="match status" value="1"/>
</dbReference>
<keyword evidence="1 2" id="KW-0833">Ubl conjugation pathway</keyword>
<proteinExistence type="predicted"/>
<dbReference type="EMBL" id="JH817484">
    <property type="protein sequence ID" value="EKC30854.1"/>
    <property type="molecule type" value="Genomic_DNA"/>
</dbReference>
<dbReference type="Gene3D" id="2.60.120.260">
    <property type="entry name" value="Galactose-binding domain-like"/>
    <property type="match status" value="1"/>
</dbReference>
<evidence type="ECO:0000256" key="1">
    <source>
        <dbReference type="ARBA" id="ARBA00022786"/>
    </source>
</evidence>
<dbReference type="InterPro" id="IPR042469">
    <property type="entry name" value="HECTD3"/>
</dbReference>
<reference evidence="6" key="2">
    <citation type="submission" date="2022-08" db="UniProtKB">
        <authorList>
            <consortium name="EnsemblMetazoa"/>
        </authorList>
    </citation>
    <scope>IDENTIFICATION</scope>
    <source>
        <strain evidence="6">05x7-T-G4-1.051#20</strain>
    </source>
</reference>
<dbReference type="PROSITE" id="PS51284">
    <property type="entry name" value="DOC"/>
    <property type="match status" value="1"/>
</dbReference>
<dbReference type="AlphaFoldDB" id="K1QI50"/>
<name>K1QI50_MAGGI</name>
<evidence type="ECO:0000313" key="5">
    <source>
        <dbReference type="EMBL" id="EKC30854.1"/>
    </source>
</evidence>
<feature type="domain" description="DOC" evidence="4">
    <location>
        <begin position="198"/>
        <end position="379"/>
    </location>
</feature>
<keyword evidence="7" id="KW-1185">Reference proteome</keyword>
<dbReference type="SUPFAM" id="SSF56204">
    <property type="entry name" value="Hect, E3 ligase catalytic domain"/>
    <property type="match status" value="1"/>
</dbReference>
<dbReference type="Gene3D" id="3.90.1750.10">
    <property type="entry name" value="Hect, E3 ligase catalytic domains"/>
    <property type="match status" value="1"/>
</dbReference>
<evidence type="ECO:0000256" key="2">
    <source>
        <dbReference type="PROSITE-ProRule" id="PRU00104"/>
    </source>
</evidence>
<dbReference type="PROSITE" id="PS50237">
    <property type="entry name" value="HECT"/>
    <property type="match status" value="1"/>
</dbReference>
<dbReference type="Proteomes" id="UP000005408">
    <property type="component" value="Unassembled WGS sequence"/>
</dbReference>
<dbReference type="GO" id="GO:0043161">
    <property type="term" value="P:proteasome-mediated ubiquitin-dependent protein catabolic process"/>
    <property type="evidence" value="ECO:0007669"/>
    <property type="project" value="TreeGrafter"/>
</dbReference>
<organism evidence="5">
    <name type="scientific">Magallana gigas</name>
    <name type="common">Pacific oyster</name>
    <name type="synonym">Crassostrea gigas</name>
    <dbReference type="NCBI Taxonomy" id="29159"/>
    <lineage>
        <taxon>Eukaryota</taxon>
        <taxon>Metazoa</taxon>
        <taxon>Spiralia</taxon>
        <taxon>Lophotrochozoa</taxon>
        <taxon>Mollusca</taxon>
        <taxon>Bivalvia</taxon>
        <taxon>Autobranchia</taxon>
        <taxon>Pteriomorphia</taxon>
        <taxon>Ostreida</taxon>
        <taxon>Ostreoidea</taxon>
        <taxon>Ostreidae</taxon>
        <taxon>Magallana</taxon>
    </lineage>
</organism>
<reference evidence="5" key="1">
    <citation type="journal article" date="2012" name="Nature">
        <title>The oyster genome reveals stress adaptation and complexity of shell formation.</title>
        <authorList>
            <person name="Zhang G."/>
            <person name="Fang X."/>
            <person name="Guo X."/>
            <person name="Li L."/>
            <person name="Luo R."/>
            <person name="Xu F."/>
            <person name="Yang P."/>
            <person name="Zhang L."/>
            <person name="Wang X."/>
            <person name="Qi H."/>
            <person name="Xiong Z."/>
            <person name="Que H."/>
            <person name="Xie Y."/>
            <person name="Holland P.W."/>
            <person name="Paps J."/>
            <person name="Zhu Y."/>
            <person name="Wu F."/>
            <person name="Chen Y."/>
            <person name="Wang J."/>
            <person name="Peng C."/>
            <person name="Meng J."/>
            <person name="Yang L."/>
            <person name="Liu J."/>
            <person name="Wen B."/>
            <person name="Zhang N."/>
            <person name="Huang Z."/>
            <person name="Zhu Q."/>
            <person name="Feng Y."/>
            <person name="Mount A."/>
            <person name="Hedgecock D."/>
            <person name="Xu Z."/>
            <person name="Liu Y."/>
            <person name="Domazet-Loso T."/>
            <person name="Du Y."/>
            <person name="Sun X."/>
            <person name="Zhang S."/>
            <person name="Liu B."/>
            <person name="Cheng P."/>
            <person name="Jiang X."/>
            <person name="Li J."/>
            <person name="Fan D."/>
            <person name="Wang W."/>
            <person name="Fu W."/>
            <person name="Wang T."/>
            <person name="Wang B."/>
            <person name="Zhang J."/>
            <person name="Peng Z."/>
            <person name="Li Y."/>
            <person name="Li N."/>
            <person name="Wang J."/>
            <person name="Chen M."/>
            <person name="He Y."/>
            <person name="Tan F."/>
            <person name="Song X."/>
            <person name="Zheng Q."/>
            <person name="Huang R."/>
            <person name="Yang H."/>
            <person name="Du X."/>
            <person name="Chen L."/>
            <person name="Yang M."/>
            <person name="Gaffney P.M."/>
            <person name="Wang S."/>
            <person name="Luo L."/>
            <person name="She Z."/>
            <person name="Ming Y."/>
            <person name="Huang W."/>
            <person name="Zhang S."/>
            <person name="Huang B."/>
            <person name="Zhang Y."/>
            <person name="Qu T."/>
            <person name="Ni P."/>
            <person name="Miao G."/>
            <person name="Wang J."/>
            <person name="Wang Q."/>
            <person name="Steinberg C.E."/>
            <person name="Wang H."/>
            <person name="Li N."/>
            <person name="Qian L."/>
            <person name="Zhang G."/>
            <person name="Li Y."/>
            <person name="Yang H."/>
            <person name="Liu X."/>
            <person name="Wang J."/>
            <person name="Yin Y."/>
            <person name="Wang J."/>
        </authorList>
    </citation>
    <scope>NUCLEOTIDE SEQUENCE [LARGE SCALE GENOMIC DNA]</scope>
    <source>
        <strain evidence="5">05x7-T-G4-1.051#20</strain>
    </source>
</reference>
<dbReference type="PANTHER" id="PTHR46654:SF1">
    <property type="entry name" value="E3 UBIQUITIN-PROTEIN LIGASE HECTD3"/>
    <property type="match status" value="1"/>
</dbReference>
<dbReference type="EnsemblMetazoa" id="G29334.2">
    <property type="protein sequence ID" value="G29334.2:cds"/>
    <property type="gene ID" value="G29334"/>
</dbReference>
<dbReference type="SMART" id="SM00119">
    <property type="entry name" value="HECTc"/>
    <property type="match status" value="1"/>
</dbReference>
<feature type="domain" description="HECT" evidence="3">
    <location>
        <begin position="494"/>
        <end position="825"/>
    </location>
</feature>
<evidence type="ECO:0000259" key="4">
    <source>
        <dbReference type="PROSITE" id="PS51284"/>
    </source>
</evidence>
<dbReference type="GO" id="GO:0004842">
    <property type="term" value="F:ubiquitin-protein transferase activity"/>
    <property type="evidence" value="ECO:0007669"/>
    <property type="project" value="InterPro"/>
</dbReference>